<keyword evidence="1" id="KW-0812">Transmembrane</keyword>
<dbReference type="EMBL" id="JBHSAY010000015">
    <property type="protein sequence ID" value="MFC4134187.1"/>
    <property type="molecule type" value="Genomic_DNA"/>
</dbReference>
<comment type="caution">
    <text evidence="2">The sequence shown here is derived from an EMBL/GenBank/DDBJ whole genome shotgun (WGS) entry which is preliminary data.</text>
</comment>
<feature type="transmembrane region" description="Helical" evidence="1">
    <location>
        <begin position="20"/>
        <end position="43"/>
    </location>
</feature>
<keyword evidence="3" id="KW-1185">Reference proteome</keyword>
<proteinExistence type="predicted"/>
<accession>A0ABV8LUU3</accession>
<protein>
    <submittedName>
        <fullName evidence="2">Uncharacterized protein</fullName>
    </submittedName>
</protein>
<reference evidence="3" key="1">
    <citation type="journal article" date="2019" name="Int. J. Syst. Evol. Microbiol.">
        <title>The Global Catalogue of Microorganisms (GCM) 10K type strain sequencing project: providing services to taxonomists for standard genome sequencing and annotation.</title>
        <authorList>
            <consortium name="The Broad Institute Genomics Platform"/>
            <consortium name="The Broad Institute Genome Sequencing Center for Infectious Disease"/>
            <person name="Wu L."/>
            <person name="Ma J."/>
        </authorList>
    </citation>
    <scope>NUCLEOTIDE SEQUENCE [LARGE SCALE GENOMIC DNA]</scope>
    <source>
        <strain evidence="3">CGMCC 4.7289</strain>
    </source>
</reference>
<gene>
    <name evidence="2" type="ORF">ACFOZ4_26555</name>
</gene>
<sequence length="252" mass="26912">MTQTNTVLRPPAPGPRPQTLLWVLLGALPLLIAVGYAAGVLLAKRANAIDAAALVRPSAAALAPSPSSSASRTPSPAPAPTWLTATKQPSLRQVAGKPVLGPVYVARDTTYTAAFPGWPFAFRLPEGWNCVNGDTLPAAPTAYRKVCVDEKSVASKQAVVLSLVRCERDCTTARMREWALSWLAQAGTPVRDTARTWHVETPQDARGLWVLDLAHVFSRSGEDYLVVLYAQSPSADRAVPLKIVNDIVTQAG</sequence>
<organism evidence="2 3">
    <name type="scientific">Hamadaea flava</name>
    <dbReference type="NCBI Taxonomy" id="1742688"/>
    <lineage>
        <taxon>Bacteria</taxon>
        <taxon>Bacillati</taxon>
        <taxon>Actinomycetota</taxon>
        <taxon>Actinomycetes</taxon>
        <taxon>Micromonosporales</taxon>
        <taxon>Micromonosporaceae</taxon>
        <taxon>Hamadaea</taxon>
    </lineage>
</organism>
<evidence type="ECO:0000256" key="1">
    <source>
        <dbReference type="SAM" id="Phobius"/>
    </source>
</evidence>
<dbReference type="Proteomes" id="UP001595816">
    <property type="component" value="Unassembled WGS sequence"/>
</dbReference>
<evidence type="ECO:0000313" key="2">
    <source>
        <dbReference type="EMBL" id="MFC4134187.1"/>
    </source>
</evidence>
<keyword evidence="1" id="KW-0472">Membrane</keyword>
<name>A0ABV8LUU3_9ACTN</name>
<dbReference type="RefSeq" id="WP_253761632.1">
    <property type="nucleotide sequence ID" value="NZ_JAMZDZ010000001.1"/>
</dbReference>
<keyword evidence="1" id="KW-1133">Transmembrane helix</keyword>
<evidence type="ECO:0000313" key="3">
    <source>
        <dbReference type="Proteomes" id="UP001595816"/>
    </source>
</evidence>